<gene>
    <name evidence="7" type="ORF">SAY86_026530</name>
</gene>
<dbReference type="GO" id="GO:0008270">
    <property type="term" value="F:zinc ion binding"/>
    <property type="evidence" value="ECO:0007669"/>
    <property type="project" value="UniProtKB-KW"/>
</dbReference>
<keyword evidence="1" id="KW-0479">Metal-binding</keyword>
<dbReference type="InterPro" id="IPR049808">
    <property type="entry name" value="CONSTANS-like_Bbox1"/>
</dbReference>
<comment type="caution">
    <text evidence="7">The sequence shown here is derived from an EMBL/GenBank/DDBJ whole genome shotgun (WGS) entry which is preliminary data.</text>
</comment>
<organism evidence="7 8">
    <name type="scientific">Trapa natans</name>
    <name type="common">Water chestnut</name>
    <dbReference type="NCBI Taxonomy" id="22666"/>
    <lineage>
        <taxon>Eukaryota</taxon>
        <taxon>Viridiplantae</taxon>
        <taxon>Streptophyta</taxon>
        <taxon>Embryophyta</taxon>
        <taxon>Tracheophyta</taxon>
        <taxon>Spermatophyta</taxon>
        <taxon>Magnoliopsida</taxon>
        <taxon>eudicotyledons</taxon>
        <taxon>Gunneridae</taxon>
        <taxon>Pentapetalae</taxon>
        <taxon>rosids</taxon>
        <taxon>malvids</taxon>
        <taxon>Myrtales</taxon>
        <taxon>Lythraceae</taxon>
        <taxon>Trapa</taxon>
    </lineage>
</organism>
<dbReference type="SMART" id="SM00336">
    <property type="entry name" value="BBOX"/>
    <property type="match status" value="1"/>
</dbReference>
<protein>
    <recommendedName>
        <fullName evidence="6">B box-type domain-containing protein</fullName>
    </recommendedName>
</protein>
<evidence type="ECO:0000259" key="6">
    <source>
        <dbReference type="PROSITE" id="PS50119"/>
    </source>
</evidence>
<feature type="compositionally biased region" description="Basic and acidic residues" evidence="5">
    <location>
        <begin position="441"/>
        <end position="455"/>
    </location>
</feature>
<feature type="compositionally biased region" description="Basic and acidic residues" evidence="5">
    <location>
        <begin position="482"/>
        <end position="491"/>
    </location>
</feature>
<dbReference type="PANTHER" id="PTHR31717:SF137">
    <property type="entry name" value="B BOX-TYPE DOMAIN-CONTAINING PROTEIN"/>
    <property type="match status" value="1"/>
</dbReference>
<keyword evidence="2 4" id="KW-0863">Zinc-finger</keyword>
<evidence type="ECO:0000256" key="4">
    <source>
        <dbReference type="PROSITE-ProRule" id="PRU00024"/>
    </source>
</evidence>
<evidence type="ECO:0000256" key="2">
    <source>
        <dbReference type="ARBA" id="ARBA00022771"/>
    </source>
</evidence>
<name>A0AAN7QHT3_TRANT</name>
<dbReference type="Proteomes" id="UP001346149">
    <property type="component" value="Unassembled WGS sequence"/>
</dbReference>
<evidence type="ECO:0000256" key="1">
    <source>
        <dbReference type="ARBA" id="ARBA00022723"/>
    </source>
</evidence>
<keyword evidence="3" id="KW-0862">Zinc</keyword>
<accession>A0AAN7QHT3</accession>
<evidence type="ECO:0000256" key="5">
    <source>
        <dbReference type="SAM" id="MobiDB-lite"/>
    </source>
</evidence>
<proteinExistence type="predicted"/>
<evidence type="ECO:0000256" key="3">
    <source>
        <dbReference type="ARBA" id="ARBA00022833"/>
    </source>
</evidence>
<reference evidence="7 8" key="1">
    <citation type="journal article" date="2023" name="Hortic Res">
        <title>Pangenome of water caltrop reveals structural variations and asymmetric subgenome divergence after allopolyploidization.</title>
        <authorList>
            <person name="Zhang X."/>
            <person name="Chen Y."/>
            <person name="Wang L."/>
            <person name="Yuan Y."/>
            <person name="Fang M."/>
            <person name="Shi L."/>
            <person name="Lu R."/>
            <person name="Comes H.P."/>
            <person name="Ma Y."/>
            <person name="Chen Y."/>
            <person name="Huang G."/>
            <person name="Zhou Y."/>
            <person name="Zheng Z."/>
            <person name="Qiu Y."/>
        </authorList>
    </citation>
    <scope>NUCLEOTIDE SEQUENCE [LARGE SCALE GENOMIC DNA]</scope>
    <source>
        <strain evidence="7">F231</strain>
    </source>
</reference>
<dbReference type="InterPro" id="IPR000315">
    <property type="entry name" value="Znf_B-box"/>
</dbReference>
<dbReference type="PROSITE" id="PS50119">
    <property type="entry name" value="ZF_BBOX"/>
    <property type="match status" value="1"/>
</dbReference>
<dbReference type="EMBL" id="JAXQNO010000023">
    <property type="protein sequence ID" value="KAK4765440.1"/>
    <property type="molecule type" value="Genomic_DNA"/>
</dbReference>
<sequence>MEKVCEFCMSLRPAVYCQADSALLCLSCDSKVHSANALSNRHLRSPLCDSCQAFPASIRCMDHMMYMCRSCDRSLHGTSCPGSQPQQQQNHQKHAIGSYIGCPSAKDFAALWDLDLNELKNAFPSALSISSRQEPMHFGSASLDAVGKLHCQQQQHSRGSSSSGSVISCTNSVRVGMRNNGMKIQRSNKISRKGQMEHQQKQCSLVIVQQILDLQRLQLNEANCYSPSPLVPREEKRDMSSSSEERETLKKKDGNVNEISHHSTDLEADFPKSVSPLEEIRSEGFCSPFSSLDHLPSVTVTAGVSLLGDPFWQCRSPMQTGQNIQDLGLFQDLSCRDDFSNIPDVDMTFQNFEELFRGDQDPMRGLLSCNNDPSCSSLDMEISFEKSESSHAPALENASASSTACLELATYVNPVTTGGASASVSPDSAAATLETKEISETRYGDKKKARMDGENVRQVLLKDGTNIRKRGRGRQSGTSGCKADDKSERSY</sequence>
<dbReference type="CDD" id="cd19821">
    <property type="entry name" value="Bbox1_BBX-like"/>
    <property type="match status" value="1"/>
</dbReference>
<dbReference type="PANTHER" id="PTHR31717">
    <property type="entry name" value="ZINC FINGER PROTEIN CONSTANS-LIKE 10"/>
    <property type="match status" value="1"/>
</dbReference>
<feature type="compositionally biased region" description="Basic and acidic residues" evidence="5">
    <location>
        <begin position="232"/>
        <end position="265"/>
    </location>
</feature>
<feature type="region of interest" description="Disordered" evidence="5">
    <location>
        <begin position="441"/>
        <end position="491"/>
    </location>
</feature>
<feature type="domain" description="B box-type" evidence="6">
    <location>
        <begin position="1"/>
        <end position="47"/>
    </location>
</feature>
<evidence type="ECO:0000313" key="8">
    <source>
        <dbReference type="Proteomes" id="UP001346149"/>
    </source>
</evidence>
<keyword evidence="8" id="KW-1185">Reference proteome</keyword>
<feature type="region of interest" description="Disordered" evidence="5">
    <location>
        <begin position="225"/>
        <end position="265"/>
    </location>
</feature>
<evidence type="ECO:0000313" key="7">
    <source>
        <dbReference type="EMBL" id="KAK4765440.1"/>
    </source>
</evidence>
<dbReference type="AlphaFoldDB" id="A0AAN7QHT3"/>